<gene>
    <name evidence="7" type="ORF">H4219_002471</name>
</gene>
<evidence type="ECO:0000256" key="1">
    <source>
        <dbReference type="ARBA" id="ARBA00004141"/>
    </source>
</evidence>
<keyword evidence="2 6" id="KW-0812">Transmembrane</keyword>
<proteinExistence type="predicted"/>
<sequence>MGINIVDLLKLTEGEVTPDTVKTSSFSIDGIGYIKVIYVNLGNWSAAGYALSIGSIVCSIAVIGIVLAHMRTARRFCERPSFRLSASLAFSDILCALYQILLYQFPSIFEHSTERVVRCLHFMMQLGIMSFIFLTLCIVMQLNMVVVLNKPGLARKISPWYELVAWTISIAIASTALYIFKSMKWVAPLKCLAFITSSKQAMTTGLVLVYLPNMIGILICTVTCIVIVMKLWPMWRVNGKSRLRFLRAPEGPHSTEGSHYDDCAETTRLGLHGGLPSMIRQTMYFGPKVTQNLPEQGLGKAAVGTDEGDSHNDHSDGDSGDGWKAKPEPKPFPLEIEKIARMAEGNLHGSTINADIDGSQLEGAEESRISSNSRVRMRQKGVRIAIFRIMLYPAIPAVTQLPLIITLLSSSPHPSLTISAIILPASQGIINFIIFLLNPNFDKMWSRVNRRIRSTFNGWKLRSRARKESASIIPSSPQRPPSTFVTTQELSGGPSDFDQSYHHHHHHQRNYSTDHDVAMGHPQDFQPHYVSNNNEKSTQVHHNISGLTANGTASTISDNITSTSSPQSNCDGYEDSAKQSSSTIGINGHVLSKLNKQTSSTNLISQPPNTKPR</sequence>
<evidence type="ECO:0000313" key="8">
    <source>
        <dbReference type="Proteomes" id="UP001150538"/>
    </source>
</evidence>
<feature type="region of interest" description="Disordered" evidence="5">
    <location>
        <begin position="468"/>
        <end position="509"/>
    </location>
</feature>
<feature type="compositionally biased region" description="Basic and acidic residues" evidence="5">
    <location>
        <begin position="308"/>
        <end position="330"/>
    </location>
</feature>
<feature type="region of interest" description="Disordered" evidence="5">
    <location>
        <begin position="557"/>
        <end position="581"/>
    </location>
</feature>
<protein>
    <submittedName>
        <fullName evidence="7">Uncharacterized protein</fullName>
    </submittedName>
</protein>
<dbReference type="GO" id="GO:0004930">
    <property type="term" value="F:G protein-coupled receptor activity"/>
    <property type="evidence" value="ECO:0007669"/>
    <property type="project" value="TreeGrafter"/>
</dbReference>
<evidence type="ECO:0000256" key="5">
    <source>
        <dbReference type="SAM" id="MobiDB-lite"/>
    </source>
</evidence>
<feature type="transmembrane region" description="Helical" evidence="6">
    <location>
        <begin position="46"/>
        <end position="70"/>
    </location>
</feature>
<feature type="transmembrane region" description="Helical" evidence="6">
    <location>
        <begin position="160"/>
        <end position="180"/>
    </location>
</feature>
<accession>A0A9W7ZY99</accession>
<feature type="transmembrane region" description="Helical" evidence="6">
    <location>
        <begin position="122"/>
        <end position="148"/>
    </location>
</feature>
<feature type="region of interest" description="Disordered" evidence="5">
    <location>
        <begin position="299"/>
        <end position="330"/>
    </location>
</feature>
<dbReference type="AlphaFoldDB" id="A0A9W7ZY99"/>
<evidence type="ECO:0000313" key="7">
    <source>
        <dbReference type="EMBL" id="KAJ1918668.1"/>
    </source>
</evidence>
<dbReference type="EMBL" id="JANBPU010000040">
    <property type="protein sequence ID" value="KAJ1918668.1"/>
    <property type="molecule type" value="Genomic_DNA"/>
</dbReference>
<dbReference type="SUPFAM" id="SSF81321">
    <property type="entry name" value="Family A G protein-coupled receptor-like"/>
    <property type="match status" value="1"/>
</dbReference>
<dbReference type="GO" id="GO:0007189">
    <property type="term" value="P:adenylate cyclase-activating G protein-coupled receptor signaling pathway"/>
    <property type="evidence" value="ECO:0007669"/>
    <property type="project" value="TreeGrafter"/>
</dbReference>
<reference evidence="7" key="1">
    <citation type="submission" date="2022-07" db="EMBL/GenBank/DDBJ databases">
        <title>Phylogenomic reconstructions and comparative analyses of Kickxellomycotina fungi.</title>
        <authorList>
            <person name="Reynolds N.K."/>
            <person name="Stajich J.E."/>
            <person name="Barry K."/>
            <person name="Grigoriev I.V."/>
            <person name="Crous P."/>
            <person name="Smith M.E."/>
        </authorList>
    </citation>
    <scope>NUCLEOTIDE SEQUENCE</scope>
    <source>
        <strain evidence="7">NBRC 100468</strain>
    </source>
</reference>
<dbReference type="GO" id="GO:0005886">
    <property type="term" value="C:plasma membrane"/>
    <property type="evidence" value="ECO:0007669"/>
    <property type="project" value="TreeGrafter"/>
</dbReference>
<dbReference type="PANTHER" id="PTHR23112">
    <property type="entry name" value="G PROTEIN-COUPLED RECEPTOR 157-RELATED"/>
    <property type="match status" value="1"/>
</dbReference>
<feature type="transmembrane region" description="Helical" evidence="6">
    <location>
        <begin position="207"/>
        <end position="232"/>
    </location>
</feature>
<comment type="subcellular location">
    <subcellularLocation>
        <location evidence="1">Membrane</location>
        <topology evidence="1">Multi-pass membrane protein</topology>
    </subcellularLocation>
</comment>
<feature type="transmembrane region" description="Helical" evidence="6">
    <location>
        <begin position="82"/>
        <end position="102"/>
    </location>
</feature>
<keyword evidence="3 6" id="KW-1133">Transmembrane helix</keyword>
<evidence type="ECO:0000256" key="3">
    <source>
        <dbReference type="ARBA" id="ARBA00022989"/>
    </source>
</evidence>
<dbReference type="PANTHER" id="PTHR23112:SF0">
    <property type="entry name" value="TRANSMEMBRANE PROTEIN 116"/>
    <property type="match status" value="1"/>
</dbReference>
<dbReference type="Proteomes" id="UP001150538">
    <property type="component" value="Unassembled WGS sequence"/>
</dbReference>
<keyword evidence="8" id="KW-1185">Reference proteome</keyword>
<evidence type="ECO:0000256" key="6">
    <source>
        <dbReference type="SAM" id="Phobius"/>
    </source>
</evidence>
<name>A0A9W7ZY99_9FUNG</name>
<organism evidence="7 8">
    <name type="scientific">Mycoemilia scoparia</name>
    <dbReference type="NCBI Taxonomy" id="417184"/>
    <lineage>
        <taxon>Eukaryota</taxon>
        <taxon>Fungi</taxon>
        <taxon>Fungi incertae sedis</taxon>
        <taxon>Zoopagomycota</taxon>
        <taxon>Kickxellomycotina</taxon>
        <taxon>Kickxellomycetes</taxon>
        <taxon>Kickxellales</taxon>
        <taxon>Kickxellaceae</taxon>
        <taxon>Mycoemilia</taxon>
    </lineage>
</organism>
<feature type="transmembrane region" description="Helical" evidence="6">
    <location>
        <begin position="384"/>
        <end position="405"/>
    </location>
</feature>
<evidence type="ECO:0000256" key="4">
    <source>
        <dbReference type="ARBA" id="ARBA00023136"/>
    </source>
</evidence>
<comment type="caution">
    <text evidence="7">The sequence shown here is derived from an EMBL/GenBank/DDBJ whole genome shotgun (WGS) entry which is preliminary data.</text>
</comment>
<keyword evidence="4 6" id="KW-0472">Membrane</keyword>
<evidence type="ECO:0000256" key="2">
    <source>
        <dbReference type="ARBA" id="ARBA00022692"/>
    </source>
</evidence>
<dbReference type="OrthoDB" id="2349146at2759"/>
<feature type="transmembrane region" description="Helical" evidence="6">
    <location>
        <begin position="417"/>
        <end position="437"/>
    </location>
</feature>